<dbReference type="SUPFAM" id="SSF57845">
    <property type="entry name" value="B-box zinc-binding domain"/>
    <property type="match status" value="1"/>
</dbReference>
<dbReference type="Proteomes" id="UP000265000">
    <property type="component" value="Unplaced"/>
</dbReference>
<dbReference type="PROSITE" id="PS50089">
    <property type="entry name" value="ZF_RING_2"/>
    <property type="match status" value="1"/>
</dbReference>
<dbReference type="AlphaFoldDB" id="A0A3Q2TL78"/>
<dbReference type="InterPro" id="IPR001870">
    <property type="entry name" value="B30.2/SPRY"/>
</dbReference>
<evidence type="ECO:0000256" key="5">
    <source>
        <dbReference type="SAM" id="MobiDB-lite"/>
    </source>
</evidence>
<dbReference type="STRING" id="8078.ENSFHEP00000017165"/>
<dbReference type="InterPro" id="IPR027370">
    <property type="entry name" value="Znf-RING_euk"/>
</dbReference>
<dbReference type="PANTHER" id="PTHR24103">
    <property type="entry name" value="E3 UBIQUITIN-PROTEIN LIGASE TRIM"/>
    <property type="match status" value="1"/>
</dbReference>
<evidence type="ECO:0000256" key="1">
    <source>
        <dbReference type="ARBA" id="ARBA00022723"/>
    </source>
</evidence>
<organism evidence="9 10">
    <name type="scientific">Fundulus heteroclitus</name>
    <name type="common">Killifish</name>
    <name type="synonym">Mummichog</name>
    <dbReference type="NCBI Taxonomy" id="8078"/>
    <lineage>
        <taxon>Eukaryota</taxon>
        <taxon>Metazoa</taxon>
        <taxon>Chordata</taxon>
        <taxon>Craniata</taxon>
        <taxon>Vertebrata</taxon>
        <taxon>Euteleostomi</taxon>
        <taxon>Actinopterygii</taxon>
        <taxon>Neopterygii</taxon>
        <taxon>Teleostei</taxon>
        <taxon>Neoteleostei</taxon>
        <taxon>Acanthomorphata</taxon>
        <taxon>Ovalentaria</taxon>
        <taxon>Atherinomorphae</taxon>
        <taxon>Cyprinodontiformes</taxon>
        <taxon>Fundulidae</taxon>
        <taxon>Fundulus</taxon>
    </lineage>
</organism>
<dbReference type="Pfam" id="PF13445">
    <property type="entry name" value="zf-RING_UBOX"/>
    <property type="match status" value="1"/>
</dbReference>
<feature type="domain" description="B box-type" evidence="7">
    <location>
        <begin position="85"/>
        <end position="122"/>
    </location>
</feature>
<dbReference type="Ensembl" id="ENSFHET00000025810.1">
    <property type="protein sequence ID" value="ENSFHEP00000017165.1"/>
    <property type="gene ID" value="ENSFHEG00000018888.1"/>
</dbReference>
<dbReference type="InterPro" id="IPR006574">
    <property type="entry name" value="PRY"/>
</dbReference>
<evidence type="ECO:0000313" key="10">
    <source>
        <dbReference type="Proteomes" id="UP000265000"/>
    </source>
</evidence>
<dbReference type="SMART" id="SM00184">
    <property type="entry name" value="RING"/>
    <property type="match status" value="1"/>
</dbReference>
<dbReference type="InterPro" id="IPR000315">
    <property type="entry name" value="Znf_B-box"/>
</dbReference>
<dbReference type="Pfam" id="PF00643">
    <property type="entry name" value="zf-B_box"/>
    <property type="match status" value="1"/>
</dbReference>
<dbReference type="CDD" id="cd12893">
    <property type="entry name" value="SPRY_PRY_TRIM35"/>
    <property type="match status" value="1"/>
</dbReference>
<dbReference type="InterPro" id="IPR013083">
    <property type="entry name" value="Znf_RING/FYVE/PHD"/>
</dbReference>
<dbReference type="InterPro" id="IPR013320">
    <property type="entry name" value="ConA-like_dom_sf"/>
</dbReference>
<dbReference type="Pfam" id="PF00622">
    <property type="entry name" value="SPRY"/>
    <property type="match status" value="1"/>
</dbReference>
<evidence type="ECO:0000256" key="4">
    <source>
        <dbReference type="PROSITE-ProRule" id="PRU00024"/>
    </source>
</evidence>
<dbReference type="PROSITE" id="PS50119">
    <property type="entry name" value="ZF_BBOX"/>
    <property type="match status" value="1"/>
</dbReference>
<dbReference type="GeneTree" id="ENSGT00970000193381"/>
<sequence>MSLIKDLTCTLCADIFRDPVKLECSHSFCRDCLQAEWAGKPARLCPLCKEISLLRDPPRNLMMKNLCFAFTLGRGQRAPAGCRDLCSLHDEKLKLFCLDHQEPVCLVCRDSEKHAKHSFRPVEEAVQEQRVELQSHLTPLKENLEQLQRVRESCDEAAEHIKVQAQRTEVQIRDQIEKLHRFLQEEEEARISALREEEEQKSRAMREKTESLSESIEALSETVAATEEEFNRSEGTSLLPNYRRAKERVQQRPLLDAPQPPSGALIDEAKHLGNLSYNIWTRMKATVSFSAVTLDPNTAEPHLSVSADLRAVTFGPRQKLPDNPERFEQRHCVVSRDGFSSGAHSWDVEVSGEEFWGLGVLSESVPRKRRTPAGFWGICLCDGSYAAISREVPSKALPVTKLRRVRVRLDWDEGEVSFVDLETNDHIHTFRHTFTEKLFAYICTKNQSPMKILPAEKLPD</sequence>
<reference evidence="9" key="2">
    <citation type="submission" date="2025-09" db="UniProtKB">
        <authorList>
            <consortium name="Ensembl"/>
        </authorList>
    </citation>
    <scope>IDENTIFICATION</scope>
</reference>
<protein>
    <submittedName>
        <fullName evidence="9">Uncharacterized protein</fullName>
    </submittedName>
</protein>
<keyword evidence="3" id="KW-0862">Zinc</keyword>
<dbReference type="InterPro" id="IPR017907">
    <property type="entry name" value="Znf_RING_CS"/>
</dbReference>
<feature type="domain" description="B30.2/SPRY" evidence="8">
    <location>
        <begin position="272"/>
        <end position="460"/>
    </location>
</feature>
<dbReference type="GO" id="GO:0008270">
    <property type="term" value="F:zinc ion binding"/>
    <property type="evidence" value="ECO:0007669"/>
    <property type="project" value="UniProtKB-KW"/>
</dbReference>
<dbReference type="Gene3D" id="2.60.120.920">
    <property type="match status" value="1"/>
</dbReference>
<dbReference type="InterPro" id="IPR003877">
    <property type="entry name" value="SPRY_dom"/>
</dbReference>
<reference evidence="9" key="1">
    <citation type="submission" date="2025-08" db="UniProtKB">
        <authorList>
            <consortium name="Ensembl"/>
        </authorList>
    </citation>
    <scope>IDENTIFICATION</scope>
</reference>
<name>A0A3Q2TL78_FUNHE</name>
<dbReference type="InterPro" id="IPR003879">
    <property type="entry name" value="Butyrophylin_SPRY"/>
</dbReference>
<dbReference type="Gene3D" id="3.30.40.10">
    <property type="entry name" value="Zinc/RING finger domain, C3HC4 (zinc finger)"/>
    <property type="match status" value="1"/>
</dbReference>
<feature type="domain" description="RING-type" evidence="6">
    <location>
        <begin position="9"/>
        <end position="49"/>
    </location>
</feature>
<dbReference type="PROSITE" id="PS50188">
    <property type="entry name" value="B302_SPRY"/>
    <property type="match status" value="1"/>
</dbReference>
<evidence type="ECO:0000256" key="3">
    <source>
        <dbReference type="ARBA" id="ARBA00022833"/>
    </source>
</evidence>
<keyword evidence="10" id="KW-1185">Reference proteome</keyword>
<evidence type="ECO:0000259" key="8">
    <source>
        <dbReference type="PROSITE" id="PS50188"/>
    </source>
</evidence>
<evidence type="ECO:0000313" key="9">
    <source>
        <dbReference type="Ensembl" id="ENSFHEP00000017165.1"/>
    </source>
</evidence>
<dbReference type="SMART" id="SM00589">
    <property type="entry name" value="PRY"/>
    <property type="match status" value="1"/>
</dbReference>
<keyword evidence="2 4" id="KW-0863">Zinc-finger</keyword>
<accession>A0A3Q2TL78</accession>
<feature type="compositionally biased region" description="Basic and acidic residues" evidence="5">
    <location>
        <begin position="193"/>
        <end position="211"/>
    </location>
</feature>
<evidence type="ECO:0000259" key="6">
    <source>
        <dbReference type="PROSITE" id="PS50089"/>
    </source>
</evidence>
<dbReference type="Gene3D" id="3.30.160.60">
    <property type="entry name" value="Classic Zinc Finger"/>
    <property type="match status" value="1"/>
</dbReference>
<dbReference type="SMART" id="SM00336">
    <property type="entry name" value="BBOX"/>
    <property type="match status" value="1"/>
</dbReference>
<dbReference type="PROSITE" id="PS00518">
    <property type="entry name" value="ZF_RING_1"/>
    <property type="match status" value="1"/>
</dbReference>
<dbReference type="Pfam" id="PF13765">
    <property type="entry name" value="PRY"/>
    <property type="match status" value="1"/>
</dbReference>
<dbReference type="SMART" id="SM00449">
    <property type="entry name" value="SPRY"/>
    <property type="match status" value="1"/>
</dbReference>
<evidence type="ECO:0000259" key="7">
    <source>
        <dbReference type="PROSITE" id="PS50119"/>
    </source>
</evidence>
<evidence type="ECO:0000256" key="2">
    <source>
        <dbReference type="ARBA" id="ARBA00022771"/>
    </source>
</evidence>
<proteinExistence type="predicted"/>
<feature type="region of interest" description="Disordered" evidence="5">
    <location>
        <begin position="193"/>
        <end position="213"/>
    </location>
</feature>
<dbReference type="SUPFAM" id="SSF57850">
    <property type="entry name" value="RING/U-box"/>
    <property type="match status" value="1"/>
</dbReference>
<keyword evidence="1" id="KW-0479">Metal-binding</keyword>
<dbReference type="InterPro" id="IPR050143">
    <property type="entry name" value="TRIM/RBCC"/>
</dbReference>
<dbReference type="InterPro" id="IPR001841">
    <property type="entry name" value="Znf_RING"/>
</dbReference>
<dbReference type="SUPFAM" id="SSF49899">
    <property type="entry name" value="Concanavalin A-like lectins/glucanases"/>
    <property type="match status" value="1"/>
</dbReference>
<dbReference type="PRINTS" id="PR01407">
    <property type="entry name" value="BUTYPHLNCDUF"/>
</dbReference>
<dbReference type="InterPro" id="IPR043136">
    <property type="entry name" value="B30.2/SPRY_sf"/>
</dbReference>